<dbReference type="Proteomes" id="UP000322454">
    <property type="component" value="Unassembled WGS sequence"/>
</dbReference>
<evidence type="ECO:0000313" key="2">
    <source>
        <dbReference type="Proteomes" id="UP000322454"/>
    </source>
</evidence>
<reference evidence="1 2" key="1">
    <citation type="submission" date="2019-01" db="EMBL/GenBank/DDBJ databases">
        <title>Insights into ecological role of a new deltaproteobacterial order Candidatus Sinidesulfobacterales (Sva0485) by metagenomics and metatranscriptomics.</title>
        <authorList>
            <person name="Tan S."/>
            <person name="Liu J."/>
            <person name="Fang Y."/>
            <person name="Hedlund B."/>
            <person name="Lian Z.-H."/>
            <person name="Huang L.-Y."/>
            <person name="Li J.-T."/>
            <person name="Huang L.-N."/>
            <person name="Li W.-J."/>
            <person name="Jiang H.-C."/>
            <person name="Dong H.-L."/>
            <person name="Shu W.-S."/>
        </authorList>
    </citation>
    <scope>NUCLEOTIDE SEQUENCE [LARGE SCALE GENOMIC DNA]</scope>
    <source>
        <strain evidence="1">AP4</strain>
    </source>
</reference>
<dbReference type="EMBL" id="SHMQ01000002">
    <property type="protein sequence ID" value="RZV40179.1"/>
    <property type="molecule type" value="Genomic_DNA"/>
</dbReference>
<organism evidence="1 2">
    <name type="scientific">Candidatus Acidulodesulfobacterium acidiphilum</name>
    <dbReference type="NCBI Taxonomy" id="2597224"/>
    <lineage>
        <taxon>Bacteria</taxon>
        <taxon>Deltaproteobacteria</taxon>
        <taxon>Candidatus Acidulodesulfobacterales</taxon>
        <taxon>Candidatus Acidulodesulfobacterium</taxon>
    </lineage>
</organism>
<sequence length="121" mass="13744">MEYFIKVMGIGVIGIGIPLTKIKVEGEPVKLPEREYLSLFVCRMPEISFSSAGQIKVHNNIFTGWRVVEEKTGLTVGHGKSRSGAIRHAYKTLQNYSKEQLEEFIKKNENRKCLSEPMTDI</sequence>
<gene>
    <name evidence="1" type="ORF">EVJ48_01430</name>
</gene>
<protein>
    <submittedName>
        <fullName evidence="1">Uncharacterized protein</fullName>
    </submittedName>
</protein>
<proteinExistence type="predicted"/>
<dbReference type="AlphaFoldDB" id="A0A520XG70"/>
<name>A0A520XG70_9DELT</name>
<comment type="caution">
    <text evidence="1">The sequence shown here is derived from an EMBL/GenBank/DDBJ whole genome shotgun (WGS) entry which is preliminary data.</text>
</comment>
<evidence type="ECO:0000313" key="1">
    <source>
        <dbReference type="EMBL" id="RZV40179.1"/>
    </source>
</evidence>
<accession>A0A520XG70</accession>